<reference evidence="1 2" key="1">
    <citation type="submission" date="2020-05" db="EMBL/GenBank/DDBJ databases">
        <title>Complete genome sequence of of a novel Thermoleptolyngbya strain isolated from hot springs of Ganzi, Sichuan China.</title>
        <authorList>
            <person name="Tang J."/>
            <person name="Daroch M."/>
            <person name="Li L."/>
            <person name="Waleron K."/>
            <person name="Waleron M."/>
            <person name="Waleron M."/>
        </authorList>
    </citation>
    <scope>NUCLEOTIDE SEQUENCE [LARGE SCALE GENOMIC DNA]</scope>
    <source>
        <strain evidence="1 2">PKUAC-SCTA183</strain>
    </source>
</reference>
<dbReference type="Pfam" id="PF09626">
    <property type="entry name" value="DHC"/>
    <property type="match status" value="1"/>
</dbReference>
<keyword evidence="2" id="KW-1185">Reference proteome</keyword>
<protein>
    <submittedName>
        <fullName evidence="1">Diheme cytochrome C</fullName>
    </submittedName>
</protein>
<dbReference type="RefSeq" id="WP_172355379.1">
    <property type="nucleotide sequence ID" value="NZ_CP053661.1"/>
</dbReference>
<name>A0A6M8BE68_9CYAN</name>
<dbReference type="AlphaFoldDB" id="A0A6M8BE68"/>
<sequence>MAIQQLLQSISSRSRRFLSRARRTSLVLALVLGWSLSLGWGLSQVGGAQETERAIAATPPANTVEIGTVDIVPTQLQLGQRLYFQNCSGCHFAPPPEVMPLQSWAAILQTPQHYGTVITPLQDPARRIMWNYVRASSRSIVQNETVPSRFAQSRYMRALHPGVELPEPLSFGSCISCHPAAIDFNFRRLSPEWQARE</sequence>
<dbReference type="KEGG" id="theu:HPC62_10290"/>
<dbReference type="SUPFAM" id="SSF46626">
    <property type="entry name" value="Cytochrome c"/>
    <property type="match status" value="1"/>
</dbReference>
<dbReference type="GO" id="GO:0009055">
    <property type="term" value="F:electron transfer activity"/>
    <property type="evidence" value="ECO:0007669"/>
    <property type="project" value="InterPro"/>
</dbReference>
<evidence type="ECO:0000313" key="1">
    <source>
        <dbReference type="EMBL" id="QKD82516.1"/>
    </source>
</evidence>
<gene>
    <name evidence="1" type="ORF">HPC62_10290</name>
</gene>
<dbReference type="GO" id="GO:0020037">
    <property type="term" value="F:heme binding"/>
    <property type="evidence" value="ECO:0007669"/>
    <property type="project" value="InterPro"/>
</dbReference>
<dbReference type="InterPro" id="IPR018588">
    <property type="entry name" value="Dihaem_cytochrome-c"/>
</dbReference>
<accession>A0A6M8BE68</accession>
<evidence type="ECO:0000313" key="2">
    <source>
        <dbReference type="Proteomes" id="UP000505210"/>
    </source>
</evidence>
<dbReference type="InterPro" id="IPR036909">
    <property type="entry name" value="Cyt_c-like_dom_sf"/>
</dbReference>
<proteinExistence type="predicted"/>
<dbReference type="Proteomes" id="UP000505210">
    <property type="component" value="Chromosome"/>
</dbReference>
<dbReference type="EMBL" id="CP053661">
    <property type="protein sequence ID" value="QKD82516.1"/>
    <property type="molecule type" value="Genomic_DNA"/>
</dbReference>
<organism evidence="1 2">
    <name type="scientific">Thermoleptolyngbya sichuanensis A183</name>
    <dbReference type="NCBI Taxonomy" id="2737172"/>
    <lineage>
        <taxon>Bacteria</taxon>
        <taxon>Bacillati</taxon>
        <taxon>Cyanobacteriota</taxon>
        <taxon>Cyanophyceae</taxon>
        <taxon>Oculatellales</taxon>
        <taxon>Oculatellaceae</taxon>
        <taxon>Thermoleptolyngbya</taxon>
        <taxon>Thermoleptolyngbya sichuanensis</taxon>
    </lineage>
</organism>